<organism evidence="3 4">
    <name type="scientific">Dyadobacter linearis</name>
    <dbReference type="NCBI Taxonomy" id="2823330"/>
    <lineage>
        <taxon>Bacteria</taxon>
        <taxon>Pseudomonadati</taxon>
        <taxon>Bacteroidota</taxon>
        <taxon>Cytophagia</taxon>
        <taxon>Cytophagales</taxon>
        <taxon>Spirosomataceae</taxon>
        <taxon>Dyadobacter</taxon>
    </lineage>
</organism>
<evidence type="ECO:0000256" key="1">
    <source>
        <dbReference type="SAM" id="Coils"/>
    </source>
</evidence>
<evidence type="ECO:0000313" key="4">
    <source>
        <dbReference type="Proteomes" id="UP000679725"/>
    </source>
</evidence>
<evidence type="ECO:0000256" key="2">
    <source>
        <dbReference type="SAM" id="MobiDB-lite"/>
    </source>
</evidence>
<evidence type="ECO:0008006" key="5">
    <source>
        <dbReference type="Google" id="ProtNLM"/>
    </source>
</evidence>
<gene>
    <name evidence="3" type="ORF">DYBT9623_03450</name>
</gene>
<feature type="region of interest" description="Disordered" evidence="2">
    <location>
        <begin position="121"/>
        <end position="151"/>
    </location>
</feature>
<proteinExistence type="predicted"/>
<keyword evidence="4" id="KW-1185">Reference proteome</keyword>
<dbReference type="Proteomes" id="UP000679725">
    <property type="component" value="Unassembled WGS sequence"/>
</dbReference>
<name>A0ABN7RFH4_9BACT</name>
<comment type="caution">
    <text evidence="3">The sequence shown here is derived from an EMBL/GenBank/DDBJ whole genome shotgun (WGS) entry which is preliminary data.</text>
</comment>
<dbReference type="EMBL" id="CAJRAU010000004">
    <property type="protein sequence ID" value="CAG5071420.1"/>
    <property type="molecule type" value="Genomic_DNA"/>
</dbReference>
<keyword evidence="1" id="KW-0175">Coiled coil</keyword>
<protein>
    <recommendedName>
        <fullName evidence="5">Outer membrane protein beta-barrel domain-containing protein</fullName>
    </recommendedName>
</protein>
<accession>A0ABN7RFH4</accession>
<reference evidence="3 4" key="1">
    <citation type="submission" date="2021-04" db="EMBL/GenBank/DDBJ databases">
        <authorList>
            <person name="Rodrigo-Torres L."/>
            <person name="Arahal R. D."/>
            <person name="Lucena T."/>
        </authorList>
    </citation>
    <scope>NUCLEOTIDE SEQUENCE [LARGE SCALE GENOMIC DNA]</scope>
    <source>
        <strain evidence="3 4">CECT 9623</strain>
    </source>
</reference>
<feature type="compositionally biased region" description="Basic and acidic residues" evidence="2">
    <location>
        <begin position="141"/>
        <end position="151"/>
    </location>
</feature>
<sequence length="482" mass="53427">MKTSQFENTIRQKLESIEPDFQEADWAKMQKFMHAQSPPTFWQQHSSWIGYAAAASVSVVMAFLYVNQLSQNNNLVADVKNLKNQIEVIRQQPLQVPKADTVYLVQAPAAGEEHIDYQVGSTPNKERFSKKANQSVLAKSDAGESRKRTDGASDLAFSGRTLPAYSGEVTFENRVKNALDDHITGANQNVAISENTIGNAAGESPVLSNINLDLAAPPTNASFISNNGSVISRKMNYSLVSRLSNRQIYKITQFNNVQIAKATVSNKKVEKTTKAENVVPRFNIKSPYRFGGGVQLESNGIAKTVVGEVLVGKRFSITAGISWLKVKPMEFLTDKVFKEKIRKDFRRSHPGEVPLALDVYNIKVDPTLVQIPLTVAFRNNMKDNWAYYAGAGTSVTIKSREKVSFDCVAPNREHFTKEFDKKTNTPTVGSVNFSIGIEKTWHPIVVQAEGYLYTYFTPLTPLSTSTGPGVKLKVLYQIGGKM</sequence>
<evidence type="ECO:0000313" key="3">
    <source>
        <dbReference type="EMBL" id="CAG5071420.1"/>
    </source>
</evidence>
<dbReference type="RefSeq" id="WP_215234751.1">
    <property type="nucleotide sequence ID" value="NZ_CAJRAU010000004.1"/>
</dbReference>
<feature type="coiled-coil region" evidence="1">
    <location>
        <begin position="65"/>
        <end position="92"/>
    </location>
</feature>